<reference evidence="1 2" key="1">
    <citation type="journal article" date="2020" name="J. Appl. Phycol.">
        <title>Morphological changes and genome evolution in Raphidiopsis raciborskii CS-506 after 23 years in culture.</title>
        <authorList>
            <person name="Willis A."/>
            <person name="Bent S.J."/>
            <person name="Jameson I.D."/>
        </authorList>
    </citation>
    <scope>NUCLEOTIDE SEQUENCE [LARGE SCALE GENOMIC DNA]</scope>
    <source>
        <strain evidence="1 2">CS-506_A</strain>
    </source>
</reference>
<proteinExistence type="predicted"/>
<evidence type="ECO:0000313" key="2">
    <source>
        <dbReference type="Proteomes" id="UP000538075"/>
    </source>
</evidence>
<sequence length="65" mass="6799">MQVIEKNSLFAQVSGEQSAVVSGGNPFVGSWAFVTFLANDGLLSYPEAVASIILTSPYFVSTVVG</sequence>
<dbReference type="AlphaFoldDB" id="A0A838WH79"/>
<comment type="caution">
    <text evidence="1">The sequence shown here is derived from an EMBL/GenBank/DDBJ whole genome shotgun (WGS) entry which is preliminary data.</text>
</comment>
<protein>
    <submittedName>
        <fullName evidence="1">Uncharacterized protein</fullName>
    </submittedName>
</protein>
<dbReference type="EMBL" id="VDFG01000755">
    <property type="protein sequence ID" value="MBA4466058.1"/>
    <property type="molecule type" value="Genomic_DNA"/>
</dbReference>
<name>A0A838WH79_9CYAN</name>
<organism evidence="1 2">
    <name type="scientific">Cylindrospermopsis raciborskii CS-506_A</name>
    <dbReference type="NCBI Taxonomy" id="2585140"/>
    <lineage>
        <taxon>Bacteria</taxon>
        <taxon>Bacillati</taxon>
        <taxon>Cyanobacteriota</taxon>
        <taxon>Cyanophyceae</taxon>
        <taxon>Nostocales</taxon>
        <taxon>Aphanizomenonaceae</taxon>
        <taxon>Cylindrospermopsis</taxon>
    </lineage>
</organism>
<gene>
    <name evidence="1" type="ORF">FHK98_10905</name>
</gene>
<accession>A0A838WH79</accession>
<evidence type="ECO:0000313" key="1">
    <source>
        <dbReference type="EMBL" id="MBA4466058.1"/>
    </source>
</evidence>
<dbReference type="Proteomes" id="UP000538075">
    <property type="component" value="Unassembled WGS sequence"/>
</dbReference>